<dbReference type="InterPro" id="IPR029058">
    <property type="entry name" value="AB_hydrolase_fold"/>
</dbReference>
<protein>
    <recommendedName>
        <fullName evidence="1">AB hydrolase-1 domain-containing protein</fullName>
    </recommendedName>
</protein>
<gene>
    <name evidence="2" type="ORF">SPPG_02483</name>
</gene>
<dbReference type="RefSeq" id="XP_016610015.1">
    <property type="nucleotide sequence ID" value="XM_016750770.1"/>
</dbReference>
<dbReference type="SUPFAM" id="SSF53474">
    <property type="entry name" value="alpha/beta-Hydrolases"/>
    <property type="match status" value="1"/>
</dbReference>
<dbReference type="GeneID" id="27686064"/>
<dbReference type="PANTHER" id="PTHR43798">
    <property type="entry name" value="MONOACYLGLYCEROL LIPASE"/>
    <property type="match status" value="1"/>
</dbReference>
<dbReference type="InParanoid" id="A0A0L0HKI1"/>
<evidence type="ECO:0000313" key="3">
    <source>
        <dbReference type="Proteomes" id="UP000053201"/>
    </source>
</evidence>
<dbReference type="AlphaFoldDB" id="A0A0L0HKI1"/>
<reference evidence="2 3" key="1">
    <citation type="submission" date="2009-08" db="EMBL/GenBank/DDBJ databases">
        <title>The Genome Sequence of Spizellomyces punctatus strain DAOM BR117.</title>
        <authorList>
            <consortium name="The Broad Institute Genome Sequencing Platform"/>
            <person name="Russ C."/>
            <person name="Cuomo C."/>
            <person name="Shea T."/>
            <person name="Young S.K."/>
            <person name="Zeng Q."/>
            <person name="Koehrsen M."/>
            <person name="Haas B."/>
            <person name="Borodovsky M."/>
            <person name="Guigo R."/>
            <person name="Alvarado L."/>
            <person name="Berlin A."/>
            <person name="Bochicchio J."/>
            <person name="Borenstein D."/>
            <person name="Chapman S."/>
            <person name="Chen Z."/>
            <person name="Engels R."/>
            <person name="Freedman E."/>
            <person name="Gellesch M."/>
            <person name="Goldberg J."/>
            <person name="Griggs A."/>
            <person name="Gujja S."/>
            <person name="Heiman D."/>
            <person name="Hepburn T."/>
            <person name="Howarth C."/>
            <person name="Jen D."/>
            <person name="Larson L."/>
            <person name="Lewis B."/>
            <person name="Mehta T."/>
            <person name="Park D."/>
            <person name="Pearson M."/>
            <person name="Roberts A."/>
            <person name="Saif S."/>
            <person name="Shenoy N."/>
            <person name="Sisk P."/>
            <person name="Stolte C."/>
            <person name="Sykes S."/>
            <person name="Thomson T."/>
            <person name="Walk T."/>
            <person name="White J."/>
            <person name="Yandava C."/>
            <person name="Burger G."/>
            <person name="Gray M.W."/>
            <person name="Holland P.W.H."/>
            <person name="King N."/>
            <person name="Lang F.B.F."/>
            <person name="Roger A.J."/>
            <person name="Ruiz-Trillo I."/>
            <person name="Lander E."/>
            <person name="Nusbaum C."/>
        </authorList>
    </citation>
    <scope>NUCLEOTIDE SEQUENCE [LARGE SCALE GENOMIC DNA]</scope>
    <source>
        <strain evidence="2 3">DAOM BR117</strain>
    </source>
</reference>
<dbReference type="VEuPathDB" id="FungiDB:SPPG_02483"/>
<evidence type="ECO:0000259" key="1">
    <source>
        <dbReference type="Pfam" id="PF00561"/>
    </source>
</evidence>
<proteinExistence type="predicted"/>
<dbReference type="InterPro" id="IPR050266">
    <property type="entry name" value="AB_hydrolase_sf"/>
</dbReference>
<dbReference type="STRING" id="645134.A0A0L0HKI1"/>
<dbReference type="OMA" id="KGVGHWH"/>
<feature type="domain" description="AB hydrolase-1" evidence="1">
    <location>
        <begin position="31"/>
        <end position="280"/>
    </location>
</feature>
<evidence type="ECO:0000313" key="2">
    <source>
        <dbReference type="EMBL" id="KND01976.1"/>
    </source>
</evidence>
<keyword evidence="3" id="KW-1185">Reference proteome</keyword>
<dbReference type="PRINTS" id="PR00111">
    <property type="entry name" value="ABHYDROLASE"/>
</dbReference>
<dbReference type="Gene3D" id="3.40.50.1820">
    <property type="entry name" value="alpha/beta hydrolase"/>
    <property type="match status" value="1"/>
</dbReference>
<sequence length="301" mass="32871">MMNTLTGTIAVEHGKLFYTHTPAYPAVTQRPPLLLIHAGVADHSMWETTVAHFSQRGHQVITYDTRGYGQTRNDTTAPETASYSNVDDAIALLDHLGVNQVVVVGNSRGGAIALDIALQFPKRVIGVVHICGGVGGLEGPEYDETTSGTDLEKEIFTKILQVYSDKNWDALEDLFASAWADGVGQPLRRSGHVHDRVKQMVHANLAAHEKSGEALAVKPRHPQPSAAERIEQLMSPLLVIVGGLDTSATIRTADWLVSKVEKVTRVDFPQCAHMVSLEEPDKFHCVVEEWLENNVGCVKAI</sequence>
<dbReference type="InterPro" id="IPR000073">
    <property type="entry name" value="AB_hydrolase_1"/>
</dbReference>
<name>A0A0L0HKI1_SPIPD</name>
<accession>A0A0L0HKI1</accession>
<dbReference type="Pfam" id="PF00561">
    <property type="entry name" value="Abhydrolase_1"/>
    <property type="match status" value="1"/>
</dbReference>
<dbReference type="Proteomes" id="UP000053201">
    <property type="component" value="Unassembled WGS sequence"/>
</dbReference>
<dbReference type="OrthoDB" id="408373at2759"/>
<organism evidence="2 3">
    <name type="scientific">Spizellomyces punctatus (strain DAOM BR117)</name>
    <dbReference type="NCBI Taxonomy" id="645134"/>
    <lineage>
        <taxon>Eukaryota</taxon>
        <taxon>Fungi</taxon>
        <taxon>Fungi incertae sedis</taxon>
        <taxon>Chytridiomycota</taxon>
        <taxon>Chytridiomycota incertae sedis</taxon>
        <taxon>Chytridiomycetes</taxon>
        <taxon>Spizellomycetales</taxon>
        <taxon>Spizellomycetaceae</taxon>
        <taxon>Spizellomyces</taxon>
    </lineage>
</organism>
<dbReference type="EMBL" id="KQ257453">
    <property type="protein sequence ID" value="KND01976.1"/>
    <property type="molecule type" value="Genomic_DNA"/>
</dbReference>